<evidence type="ECO:0000256" key="3">
    <source>
        <dbReference type="ARBA" id="ARBA00022679"/>
    </source>
</evidence>
<dbReference type="InterPro" id="IPR041373">
    <property type="entry name" value="RT_RNaseH"/>
</dbReference>
<evidence type="ECO:0000256" key="7">
    <source>
        <dbReference type="ARBA" id="ARBA00022801"/>
    </source>
</evidence>
<dbReference type="InterPro" id="IPR043128">
    <property type="entry name" value="Rev_trsase/Diguanyl_cyclase"/>
</dbReference>
<keyword evidence="5" id="KW-0540">Nuclease</keyword>
<keyword evidence="8" id="KW-0695">RNA-directed DNA polymerase</keyword>
<gene>
    <name evidence="11" type="ORF">QTP70_009908</name>
</gene>
<dbReference type="AlphaFoldDB" id="A0AAE0PR83"/>
<dbReference type="CDD" id="cd09274">
    <property type="entry name" value="RNase_HI_RT_Ty3"/>
    <property type="match status" value="1"/>
</dbReference>
<name>A0AAE0PR83_9TELE</name>
<accession>A0AAE0PR83</accession>
<feature type="compositionally biased region" description="Basic and acidic residues" evidence="9">
    <location>
        <begin position="314"/>
        <end position="325"/>
    </location>
</feature>
<dbReference type="InterPro" id="IPR000477">
    <property type="entry name" value="RT_dom"/>
</dbReference>
<organism evidence="11 12">
    <name type="scientific">Hemibagrus guttatus</name>
    <dbReference type="NCBI Taxonomy" id="175788"/>
    <lineage>
        <taxon>Eukaryota</taxon>
        <taxon>Metazoa</taxon>
        <taxon>Chordata</taxon>
        <taxon>Craniata</taxon>
        <taxon>Vertebrata</taxon>
        <taxon>Euteleostomi</taxon>
        <taxon>Actinopterygii</taxon>
        <taxon>Neopterygii</taxon>
        <taxon>Teleostei</taxon>
        <taxon>Ostariophysi</taxon>
        <taxon>Siluriformes</taxon>
        <taxon>Bagridae</taxon>
        <taxon>Hemibagrus</taxon>
    </lineage>
</organism>
<protein>
    <recommendedName>
        <fullName evidence="2">ribonuclease H</fullName>
        <ecNumber evidence="2">3.1.26.4</ecNumber>
    </recommendedName>
</protein>
<dbReference type="PANTHER" id="PTHR47027:SF28">
    <property type="entry name" value="ENDONUCLEASE-REVERSE TRANSCRIPTASE"/>
    <property type="match status" value="1"/>
</dbReference>
<dbReference type="EC" id="3.1.26.4" evidence="2"/>
<feature type="region of interest" description="Disordered" evidence="9">
    <location>
        <begin position="540"/>
        <end position="561"/>
    </location>
</feature>
<dbReference type="GO" id="GO:0003964">
    <property type="term" value="F:RNA-directed DNA polymerase activity"/>
    <property type="evidence" value="ECO:0007669"/>
    <property type="project" value="UniProtKB-KW"/>
</dbReference>
<dbReference type="Proteomes" id="UP001274896">
    <property type="component" value="Unassembled WGS sequence"/>
</dbReference>
<evidence type="ECO:0000256" key="2">
    <source>
        <dbReference type="ARBA" id="ARBA00012180"/>
    </source>
</evidence>
<dbReference type="SUPFAM" id="SSF56672">
    <property type="entry name" value="DNA/RNA polymerases"/>
    <property type="match status" value="2"/>
</dbReference>
<dbReference type="PANTHER" id="PTHR47027">
    <property type="entry name" value="REVERSE TRANSCRIPTASE DOMAIN-CONTAINING PROTEIN"/>
    <property type="match status" value="1"/>
</dbReference>
<sequence length="584" mass="67969">MEKYRDGQKELHCVFVDLEKAYDRVPREELWYCMRKSGVAEKYVRVVQDMYERSRTVVRCAVGQTEEFNVEVGLHQGSALSPFLFAIVMDQLSEEVRQESPWTMMFADDIVICSESREQVEENLERWRFALERRGMKVSRSKTEYMCVNEREGSGTVRLQGEEVKKVQEFKYLGSTVQSNGECGKEVKKRVQAGWNGWRKVSGVLCDQKISARIKGKVYRTVVRPAMLYGLETVSLRKRQESELEVAELKMLRKVFEYPAGGKDISLQLFELHQAELISHEMNTSLLKYISKAIRVDNLWRQHQARAPAPPFFRPHEPPRSREEAPEPMQLGRFRFSEKERQRRAQLHLCFYYGQTGHLINRCPEISSKPQVIPCLTTTVECPENTVQVTIPREYNDLREVFSKERAADLSAHHPWDCAIDLIPNAMPPKSRVYPLSIPERKAMEEYIEEALATGYIRPSTSSWGKRTVASLHRLQGLECHNAALEEWRHWLEGARHPFLILTDHRNLEYLRNAKCLNARQARWALFFTRFHFSVTYRPGSKNGKADALSRKYETKSSPSTPEPILPFTTILGLMRWELMEEIQ</sequence>
<proteinExistence type="inferred from homology"/>
<comment type="similarity">
    <text evidence="1">Belongs to the beta type-B retroviral polymerase family. HERV class-II K(HML-2) pol subfamily.</text>
</comment>
<dbReference type="InterPro" id="IPR043502">
    <property type="entry name" value="DNA/RNA_pol_sf"/>
</dbReference>
<dbReference type="Pfam" id="PF17917">
    <property type="entry name" value="RT_RNaseH"/>
    <property type="match status" value="1"/>
</dbReference>
<dbReference type="PROSITE" id="PS50878">
    <property type="entry name" value="RT_POL"/>
    <property type="match status" value="1"/>
</dbReference>
<feature type="domain" description="Reverse transcriptase" evidence="10">
    <location>
        <begin position="1"/>
        <end position="177"/>
    </location>
</feature>
<evidence type="ECO:0000313" key="11">
    <source>
        <dbReference type="EMBL" id="KAK3506570.1"/>
    </source>
</evidence>
<evidence type="ECO:0000256" key="9">
    <source>
        <dbReference type="SAM" id="MobiDB-lite"/>
    </source>
</evidence>
<dbReference type="Pfam" id="PF00078">
    <property type="entry name" value="RVT_1"/>
    <property type="match status" value="1"/>
</dbReference>
<comment type="caution">
    <text evidence="11">The sequence shown here is derived from an EMBL/GenBank/DDBJ whole genome shotgun (WGS) entry which is preliminary data.</text>
</comment>
<keyword evidence="6" id="KW-0255">Endonuclease</keyword>
<dbReference type="Gene3D" id="3.10.10.10">
    <property type="entry name" value="HIV Type 1 Reverse Transcriptase, subunit A, domain 1"/>
    <property type="match status" value="1"/>
</dbReference>
<dbReference type="EMBL" id="JAUCMX010000030">
    <property type="protein sequence ID" value="KAK3506570.1"/>
    <property type="molecule type" value="Genomic_DNA"/>
</dbReference>
<keyword evidence="7" id="KW-0378">Hydrolase</keyword>
<evidence type="ECO:0000259" key="10">
    <source>
        <dbReference type="PROSITE" id="PS50878"/>
    </source>
</evidence>
<dbReference type="CDD" id="cd01650">
    <property type="entry name" value="RT_nLTR_like"/>
    <property type="match status" value="1"/>
</dbReference>
<dbReference type="GO" id="GO:0004523">
    <property type="term" value="F:RNA-DNA hybrid ribonuclease activity"/>
    <property type="evidence" value="ECO:0007669"/>
    <property type="project" value="UniProtKB-EC"/>
</dbReference>
<evidence type="ECO:0000256" key="6">
    <source>
        <dbReference type="ARBA" id="ARBA00022759"/>
    </source>
</evidence>
<dbReference type="Gene3D" id="3.30.70.270">
    <property type="match status" value="1"/>
</dbReference>
<keyword evidence="12" id="KW-1185">Reference proteome</keyword>
<evidence type="ECO:0000256" key="5">
    <source>
        <dbReference type="ARBA" id="ARBA00022722"/>
    </source>
</evidence>
<evidence type="ECO:0000313" key="12">
    <source>
        <dbReference type="Proteomes" id="UP001274896"/>
    </source>
</evidence>
<evidence type="ECO:0000256" key="1">
    <source>
        <dbReference type="ARBA" id="ARBA00010879"/>
    </source>
</evidence>
<reference evidence="11" key="1">
    <citation type="submission" date="2023-06" db="EMBL/GenBank/DDBJ databases">
        <title>Male Hemibagrus guttatus genome.</title>
        <authorList>
            <person name="Bian C."/>
        </authorList>
    </citation>
    <scope>NUCLEOTIDE SEQUENCE</scope>
    <source>
        <strain evidence="11">Male_cb2023</strain>
        <tissue evidence="11">Muscle</tissue>
    </source>
</reference>
<keyword evidence="3" id="KW-0808">Transferase</keyword>
<evidence type="ECO:0000256" key="4">
    <source>
        <dbReference type="ARBA" id="ARBA00022695"/>
    </source>
</evidence>
<feature type="region of interest" description="Disordered" evidence="9">
    <location>
        <begin position="308"/>
        <end position="330"/>
    </location>
</feature>
<keyword evidence="4" id="KW-0548">Nucleotidyltransferase</keyword>
<feature type="compositionally biased region" description="Basic and acidic residues" evidence="9">
    <location>
        <begin position="544"/>
        <end position="555"/>
    </location>
</feature>
<evidence type="ECO:0000256" key="8">
    <source>
        <dbReference type="ARBA" id="ARBA00022918"/>
    </source>
</evidence>